<evidence type="ECO:0000256" key="1">
    <source>
        <dbReference type="ARBA" id="ARBA00004613"/>
    </source>
</evidence>
<feature type="non-terminal residue" evidence="11">
    <location>
        <position position="127"/>
    </location>
</feature>
<evidence type="ECO:0000256" key="7">
    <source>
        <dbReference type="PROSITE-ProRule" id="PRU00479"/>
    </source>
</evidence>
<comment type="caution">
    <text evidence="11">The sequence shown here is derived from an EMBL/GenBank/DDBJ whole genome shotgun (WGS) entry which is preliminary data.</text>
</comment>
<feature type="domain" description="Fibronectin type-II" evidence="10">
    <location>
        <begin position="31"/>
        <end position="78"/>
    </location>
</feature>
<dbReference type="OrthoDB" id="9025356at2759"/>
<dbReference type="FunFam" id="2.10.10.10:FF:000003">
    <property type="entry name" value="binder of sperm protein homolog 1"/>
    <property type="match status" value="2"/>
</dbReference>
<evidence type="ECO:0000256" key="5">
    <source>
        <dbReference type="ARBA" id="ARBA00023157"/>
    </source>
</evidence>
<dbReference type="PROSITE" id="PS51092">
    <property type="entry name" value="FN2_2"/>
    <property type="match status" value="2"/>
</dbReference>
<evidence type="ECO:0000256" key="2">
    <source>
        <dbReference type="ARBA" id="ARBA00010011"/>
    </source>
</evidence>
<feature type="chain" id="PRO_5004770568" evidence="8">
    <location>
        <begin position="31"/>
        <end position="127"/>
    </location>
</feature>
<dbReference type="SMART" id="SM00059">
    <property type="entry name" value="FN2"/>
    <property type="match status" value="2"/>
</dbReference>
<keyword evidence="3" id="KW-0964">Secreted</keyword>
<evidence type="ECO:0000256" key="3">
    <source>
        <dbReference type="ARBA" id="ARBA00022525"/>
    </source>
</evidence>
<evidence type="ECO:0000256" key="4">
    <source>
        <dbReference type="ARBA" id="ARBA00022737"/>
    </source>
</evidence>
<dbReference type="PANTHER" id="PTHR22918:SF1">
    <property type="entry name" value="FIBRONECTIN TYPE-II DOMAIN-CONTAINING PROTEIN"/>
    <property type="match status" value="1"/>
</dbReference>
<dbReference type="GO" id="GO:0009986">
    <property type="term" value="C:cell surface"/>
    <property type="evidence" value="ECO:0007669"/>
    <property type="project" value="TreeGrafter"/>
</dbReference>
<protein>
    <submittedName>
        <fullName evidence="11">Epididymal sperm-binding protein 1</fullName>
    </submittedName>
</protein>
<keyword evidence="8" id="KW-0732">Signal</keyword>
<evidence type="ECO:0000259" key="9">
    <source>
        <dbReference type="PROSITE" id="PS50070"/>
    </source>
</evidence>
<keyword evidence="5" id="KW-1015">Disulfide bond</keyword>
<dbReference type="Proteomes" id="UP000018936">
    <property type="component" value="Unassembled WGS sequence"/>
</dbReference>
<name>V8N5W9_OPHHA</name>
<dbReference type="InterPro" id="IPR000001">
    <property type="entry name" value="Kringle"/>
</dbReference>
<evidence type="ECO:0000313" key="11">
    <source>
        <dbReference type="EMBL" id="ETE57306.1"/>
    </source>
</evidence>
<dbReference type="Pfam" id="PF00040">
    <property type="entry name" value="fn2"/>
    <property type="match status" value="2"/>
</dbReference>
<sequence length="127" mass="14619">MVLCRRVFREKMASVTAFLLFCTLFQLLIATETPPCVFPFSYGGKSYYSCTEVDSPNHPWCATTANYDISFQWKYCATKDTHPCVFPFIYHGKSYNSCTEVDSPNHPWCATTANYDKSPQWKYCATK</sequence>
<dbReference type="PRINTS" id="PR00013">
    <property type="entry name" value="FNTYPEII"/>
</dbReference>
<accession>V8N5W9</accession>
<feature type="non-terminal residue" evidence="11">
    <location>
        <position position="1"/>
    </location>
</feature>
<feature type="domain" description="Fibronectin type-II" evidence="10">
    <location>
        <begin position="79"/>
        <end position="126"/>
    </location>
</feature>
<evidence type="ECO:0000256" key="8">
    <source>
        <dbReference type="SAM" id="SignalP"/>
    </source>
</evidence>
<dbReference type="GO" id="GO:0008201">
    <property type="term" value="F:heparin binding"/>
    <property type="evidence" value="ECO:0007669"/>
    <property type="project" value="TreeGrafter"/>
</dbReference>
<evidence type="ECO:0000256" key="6">
    <source>
        <dbReference type="PROSITE-ProRule" id="PRU00121"/>
    </source>
</evidence>
<dbReference type="InterPro" id="IPR000562">
    <property type="entry name" value="FN_type2_dom"/>
</dbReference>
<dbReference type="InterPro" id="IPR013806">
    <property type="entry name" value="Kringle-like"/>
</dbReference>
<dbReference type="GO" id="GO:0005576">
    <property type="term" value="C:extracellular region"/>
    <property type="evidence" value="ECO:0007669"/>
    <property type="project" value="UniProtKB-SubCell"/>
</dbReference>
<organism evidence="11 12">
    <name type="scientific">Ophiophagus hannah</name>
    <name type="common">King cobra</name>
    <name type="synonym">Naja hannah</name>
    <dbReference type="NCBI Taxonomy" id="8665"/>
    <lineage>
        <taxon>Eukaryota</taxon>
        <taxon>Metazoa</taxon>
        <taxon>Chordata</taxon>
        <taxon>Craniata</taxon>
        <taxon>Vertebrata</taxon>
        <taxon>Euteleostomi</taxon>
        <taxon>Lepidosauria</taxon>
        <taxon>Squamata</taxon>
        <taxon>Bifurcata</taxon>
        <taxon>Unidentata</taxon>
        <taxon>Episquamata</taxon>
        <taxon>Toxicofera</taxon>
        <taxon>Serpentes</taxon>
        <taxon>Colubroidea</taxon>
        <taxon>Elapidae</taxon>
        <taxon>Elapinae</taxon>
        <taxon>Ophiophagus</taxon>
    </lineage>
</organism>
<dbReference type="PROSITE" id="PS00023">
    <property type="entry name" value="FN2_1"/>
    <property type="match status" value="1"/>
</dbReference>
<dbReference type="SUPFAM" id="SSF57440">
    <property type="entry name" value="Kringle-like"/>
    <property type="match status" value="2"/>
</dbReference>
<keyword evidence="4" id="KW-0677">Repeat</keyword>
<dbReference type="InterPro" id="IPR051666">
    <property type="entry name" value="SP_Capacitation_Regulator"/>
</dbReference>
<feature type="signal peptide" evidence="8">
    <location>
        <begin position="1"/>
        <end position="30"/>
    </location>
</feature>
<dbReference type="Gene3D" id="2.10.10.10">
    <property type="entry name" value="Fibronectin, type II, collagen-binding"/>
    <property type="match status" value="2"/>
</dbReference>
<reference evidence="11 12" key="1">
    <citation type="journal article" date="2013" name="Proc. Natl. Acad. Sci. U.S.A.">
        <title>The king cobra genome reveals dynamic gene evolution and adaptation in the snake venom system.</title>
        <authorList>
            <person name="Vonk F.J."/>
            <person name="Casewell N.R."/>
            <person name="Henkel C.V."/>
            <person name="Heimberg A.M."/>
            <person name="Jansen H.J."/>
            <person name="McCleary R.J."/>
            <person name="Kerkkamp H.M."/>
            <person name="Vos R.A."/>
            <person name="Guerreiro I."/>
            <person name="Calvete J.J."/>
            <person name="Wuster W."/>
            <person name="Woods A.E."/>
            <person name="Logan J.M."/>
            <person name="Harrison R.A."/>
            <person name="Castoe T.A."/>
            <person name="de Koning A.P."/>
            <person name="Pollock D.D."/>
            <person name="Yandell M."/>
            <person name="Calderon D."/>
            <person name="Renjifo C."/>
            <person name="Currier R.B."/>
            <person name="Salgado D."/>
            <person name="Pla D."/>
            <person name="Sanz L."/>
            <person name="Hyder A.S."/>
            <person name="Ribeiro J.M."/>
            <person name="Arntzen J.W."/>
            <person name="van den Thillart G.E."/>
            <person name="Boetzer M."/>
            <person name="Pirovano W."/>
            <person name="Dirks R.P."/>
            <person name="Spaink H.P."/>
            <person name="Duboule D."/>
            <person name="McGlinn E."/>
            <person name="Kini R.M."/>
            <person name="Richardson M.K."/>
        </authorList>
    </citation>
    <scope>NUCLEOTIDE SEQUENCE</scope>
    <source>
        <tissue evidence="11">Blood</tissue>
    </source>
</reference>
<dbReference type="InterPro" id="IPR036943">
    <property type="entry name" value="FN_type2_sf"/>
</dbReference>
<dbReference type="AlphaFoldDB" id="V8N5W9"/>
<proteinExistence type="inferred from homology"/>
<keyword evidence="6" id="KW-0420">Kringle</keyword>
<comment type="caution">
    <text evidence="7">Lacks conserved residue(s) required for the propagation of feature annotation.</text>
</comment>
<dbReference type="PANTHER" id="PTHR22918">
    <property type="entry name" value="SEMINAL PLASMA PROTEIN"/>
    <property type="match status" value="1"/>
</dbReference>
<comment type="similarity">
    <text evidence="2">Belongs to the seminal plasma protein family.</text>
</comment>
<keyword evidence="12" id="KW-1185">Reference proteome</keyword>
<dbReference type="CDD" id="cd00062">
    <property type="entry name" value="FN2"/>
    <property type="match status" value="2"/>
</dbReference>
<gene>
    <name evidence="11" type="primary">ELSPBP1</name>
    <name evidence="11" type="ORF">L345_16981</name>
</gene>
<comment type="subcellular location">
    <subcellularLocation>
        <location evidence="1">Secreted</location>
    </subcellularLocation>
</comment>
<evidence type="ECO:0000313" key="12">
    <source>
        <dbReference type="Proteomes" id="UP000018936"/>
    </source>
</evidence>
<dbReference type="GO" id="GO:0048240">
    <property type="term" value="P:sperm capacitation"/>
    <property type="evidence" value="ECO:0007669"/>
    <property type="project" value="TreeGrafter"/>
</dbReference>
<dbReference type="EMBL" id="AZIM01008869">
    <property type="protein sequence ID" value="ETE57306.1"/>
    <property type="molecule type" value="Genomic_DNA"/>
</dbReference>
<dbReference type="PROSITE" id="PS50070">
    <property type="entry name" value="KRINGLE_2"/>
    <property type="match status" value="1"/>
</dbReference>
<evidence type="ECO:0000259" key="10">
    <source>
        <dbReference type="PROSITE" id="PS51092"/>
    </source>
</evidence>
<feature type="domain" description="Kringle" evidence="9">
    <location>
        <begin position="35"/>
        <end position="127"/>
    </location>
</feature>